<dbReference type="EMBL" id="JAHYBZ010000005">
    <property type="protein sequence ID" value="MBW6399204.1"/>
    <property type="molecule type" value="Genomic_DNA"/>
</dbReference>
<feature type="signal peptide" evidence="2">
    <location>
        <begin position="1"/>
        <end position="25"/>
    </location>
</feature>
<sequence>MTRAAPPRRRPAALFVALAAVTVIGACSDSNEVRNVGRDEYTSQSGRDRVRGRLTGQDDGIVLFGTSRPRNSDSSDGGSGGGGAGLGVNAYLWRATLDTLSFMPLASADPFGGVIITDWYSPPGTSTERFKATAYVMGRQLRSDGVRISVFRQVRQGNNWTDALVTPATSAELEDRVLARARELRSQSTAGR</sequence>
<evidence type="ECO:0000256" key="2">
    <source>
        <dbReference type="SAM" id="SignalP"/>
    </source>
</evidence>
<gene>
    <name evidence="3" type="ORF">KPL78_15180</name>
</gene>
<dbReference type="Proteomes" id="UP001196565">
    <property type="component" value="Unassembled WGS sequence"/>
</dbReference>
<evidence type="ECO:0000313" key="3">
    <source>
        <dbReference type="EMBL" id="MBW6399204.1"/>
    </source>
</evidence>
<feature type="chain" id="PRO_5046111676" evidence="2">
    <location>
        <begin position="26"/>
        <end position="192"/>
    </location>
</feature>
<proteinExistence type="predicted"/>
<keyword evidence="4" id="KW-1185">Reference proteome</keyword>
<organism evidence="3 4">
    <name type="scientific">Roseomonas alba</name>
    <dbReference type="NCBI Taxonomy" id="2846776"/>
    <lineage>
        <taxon>Bacteria</taxon>
        <taxon>Pseudomonadati</taxon>
        <taxon>Pseudomonadota</taxon>
        <taxon>Alphaproteobacteria</taxon>
        <taxon>Acetobacterales</taxon>
        <taxon>Roseomonadaceae</taxon>
        <taxon>Roseomonas</taxon>
    </lineage>
</organism>
<evidence type="ECO:0000256" key="1">
    <source>
        <dbReference type="SAM" id="MobiDB-lite"/>
    </source>
</evidence>
<name>A0ABS7AA80_9PROT</name>
<keyword evidence="2" id="KW-0732">Signal</keyword>
<dbReference type="InterPro" id="IPR021959">
    <property type="entry name" value="DUF3576"/>
</dbReference>
<reference evidence="3 4" key="1">
    <citation type="submission" date="2021-07" db="EMBL/GenBank/DDBJ databases">
        <authorList>
            <person name="So Y."/>
        </authorList>
    </citation>
    <scope>NUCLEOTIDE SEQUENCE [LARGE SCALE GENOMIC DNA]</scope>
    <source>
        <strain evidence="3 4">HJA6</strain>
    </source>
</reference>
<accession>A0ABS7AA80</accession>
<evidence type="ECO:0000313" key="4">
    <source>
        <dbReference type="Proteomes" id="UP001196565"/>
    </source>
</evidence>
<protein>
    <submittedName>
        <fullName evidence="3">DUF3576 domain-containing protein</fullName>
    </submittedName>
</protein>
<comment type="caution">
    <text evidence="3">The sequence shown here is derived from an EMBL/GenBank/DDBJ whole genome shotgun (WGS) entry which is preliminary data.</text>
</comment>
<dbReference type="Pfam" id="PF12100">
    <property type="entry name" value="DUF3576"/>
    <property type="match status" value="1"/>
</dbReference>
<feature type="region of interest" description="Disordered" evidence="1">
    <location>
        <begin position="61"/>
        <end position="81"/>
    </location>
</feature>
<dbReference type="PROSITE" id="PS51257">
    <property type="entry name" value="PROKAR_LIPOPROTEIN"/>
    <property type="match status" value="1"/>
</dbReference>